<dbReference type="GeneID" id="54290406"/>
<evidence type="ECO:0000313" key="2">
    <source>
        <dbReference type="Proteomes" id="UP000799778"/>
    </source>
</evidence>
<dbReference type="OrthoDB" id="5351220at2759"/>
<name>A0A6A5XU03_9PLEO</name>
<gene>
    <name evidence="1" type="ORF">BU24DRAFT_477784</name>
</gene>
<dbReference type="AlphaFoldDB" id="A0A6A5XU03"/>
<proteinExistence type="predicted"/>
<evidence type="ECO:0000313" key="1">
    <source>
        <dbReference type="EMBL" id="KAF2016835.1"/>
    </source>
</evidence>
<reference evidence="1" key="1">
    <citation type="journal article" date="2020" name="Stud. Mycol.">
        <title>101 Dothideomycetes genomes: a test case for predicting lifestyles and emergence of pathogens.</title>
        <authorList>
            <person name="Haridas S."/>
            <person name="Albert R."/>
            <person name="Binder M."/>
            <person name="Bloem J."/>
            <person name="Labutti K."/>
            <person name="Salamov A."/>
            <person name="Andreopoulos B."/>
            <person name="Baker S."/>
            <person name="Barry K."/>
            <person name="Bills G."/>
            <person name="Bluhm B."/>
            <person name="Cannon C."/>
            <person name="Castanera R."/>
            <person name="Culley D."/>
            <person name="Daum C."/>
            <person name="Ezra D."/>
            <person name="Gonzalez J."/>
            <person name="Henrissat B."/>
            <person name="Kuo A."/>
            <person name="Liang C."/>
            <person name="Lipzen A."/>
            <person name="Lutzoni F."/>
            <person name="Magnuson J."/>
            <person name="Mondo S."/>
            <person name="Nolan M."/>
            <person name="Ohm R."/>
            <person name="Pangilinan J."/>
            <person name="Park H.-J."/>
            <person name="Ramirez L."/>
            <person name="Alfaro M."/>
            <person name="Sun H."/>
            <person name="Tritt A."/>
            <person name="Yoshinaga Y."/>
            <person name="Zwiers L.-H."/>
            <person name="Turgeon B."/>
            <person name="Goodwin S."/>
            <person name="Spatafora J."/>
            <person name="Crous P."/>
            <person name="Grigoriev I."/>
        </authorList>
    </citation>
    <scope>NUCLEOTIDE SEQUENCE</scope>
    <source>
        <strain evidence="1">CBS 175.79</strain>
    </source>
</reference>
<dbReference type="RefSeq" id="XP_033385174.1">
    <property type="nucleotide sequence ID" value="XM_033533009.1"/>
</dbReference>
<accession>A0A6A5XU03</accession>
<dbReference type="Proteomes" id="UP000799778">
    <property type="component" value="Unassembled WGS sequence"/>
</dbReference>
<organism evidence="1 2">
    <name type="scientific">Aaosphaeria arxii CBS 175.79</name>
    <dbReference type="NCBI Taxonomy" id="1450172"/>
    <lineage>
        <taxon>Eukaryota</taxon>
        <taxon>Fungi</taxon>
        <taxon>Dikarya</taxon>
        <taxon>Ascomycota</taxon>
        <taxon>Pezizomycotina</taxon>
        <taxon>Dothideomycetes</taxon>
        <taxon>Pleosporomycetidae</taxon>
        <taxon>Pleosporales</taxon>
        <taxon>Pleosporales incertae sedis</taxon>
        <taxon>Aaosphaeria</taxon>
    </lineage>
</organism>
<protein>
    <submittedName>
        <fullName evidence="1">Uncharacterized protein</fullName>
    </submittedName>
</protein>
<keyword evidence="2" id="KW-1185">Reference proteome</keyword>
<sequence>MQSNTNPAIDTRVPYRTGWPILPVLPVEESHAEITTYFRNPGSVELEICSILKKHSLNHHDFGLCHRLNKGVPLDGQRPTMRIISEKETDSKEARIKAVEEIKCLFERENADVAVEIILSEAYVGFDTDIILSTERDLILQWKSLWTKIEKTIAIHDYLTLDLVRRGEQNRPTFLIGARDANDESWWSTTLPMLRKMVPADIDLELCFLDSVELTGSARRDSVDDCSYLSIGASCGNRGGTRAGTLGGFVELERDGRPLGQFGVSNCHVLGKGIIQGVSDLSVVSPADKDHNKAVSDAQLDIDKKYDRIKDLIKTITDIPSKIPLLELQLDRLHLRMRDAMTVLHLNRRIGDLFAWQMQTTKNDTFDENYRKLLESDSMHDDTYRWALDWCLVRLGMPQERCIDNKALMPDENGKLGIYAPVTEYCEMDPTENYDVVKYGRTSGRTLGVVSAVPSVVRLTANTTDKFGAPTLCRSIVGNKRHTNLFLEPGDSGSLVLLNRRGKRNAQIVGLGFGRNYQISYMQPMDLVLRAMEKKTGAKVTMPTFAGLATSSQDQRRPANSKA</sequence>
<dbReference type="EMBL" id="ML978068">
    <property type="protein sequence ID" value="KAF2016835.1"/>
    <property type="molecule type" value="Genomic_DNA"/>
</dbReference>